<feature type="domain" description="Flagella basal body P-ring formation protein FlgA SAF" evidence="1">
    <location>
        <begin position="217"/>
        <end position="337"/>
    </location>
</feature>
<dbReference type="AlphaFoldDB" id="A0A098G4M1"/>
<keyword evidence="3" id="KW-1185">Reference proteome</keyword>
<dbReference type="PANTHER" id="PTHR36307">
    <property type="entry name" value="FLAGELLA BASAL BODY P-RING FORMATION PROTEIN FLGA"/>
    <property type="match status" value="1"/>
</dbReference>
<dbReference type="KEGG" id="lfa:LFA_2053"/>
<reference evidence="3" key="1">
    <citation type="submission" date="2014-09" db="EMBL/GenBank/DDBJ databases">
        <authorList>
            <person name="Gomez-Valero L."/>
        </authorList>
    </citation>
    <scope>NUCLEOTIDE SEQUENCE [LARGE SCALE GENOMIC DNA]</scope>
    <source>
        <strain evidence="3">ATCC700992</strain>
    </source>
</reference>
<name>A0A098G4M1_9GAMM</name>
<gene>
    <name evidence="2" type="ORF">LFA_2053</name>
</gene>
<dbReference type="RefSeq" id="WP_045095940.1">
    <property type="nucleotide sequence ID" value="NZ_LN614827.1"/>
</dbReference>
<dbReference type="InterPro" id="IPR039246">
    <property type="entry name" value="Flagellar_FlgA"/>
</dbReference>
<accession>A0A098G4M1</accession>
<organism evidence="2 3">
    <name type="scientific">Legionella fallonii LLAP-10</name>
    <dbReference type="NCBI Taxonomy" id="1212491"/>
    <lineage>
        <taxon>Bacteria</taxon>
        <taxon>Pseudomonadati</taxon>
        <taxon>Pseudomonadota</taxon>
        <taxon>Gammaproteobacteria</taxon>
        <taxon>Legionellales</taxon>
        <taxon>Legionellaceae</taxon>
        <taxon>Legionella</taxon>
    </lineage>
</organism>
<dbReference type="HOGENOM" id="CLU_933151_0_0_6"/>
<dbReference type="Gene3D" id="3.90.1210.10">
    <property type="entry name" value="Antifreeze-like/N-acetylneuraminic acid synthase C-terminal domain"/>
    <property type="match status" value="1"/>
</dbReference>
<sequence length="339" mass="38481">MKFVINPLFKFSMAREEQKTMLSRNRLCEQHQQTLSAVATHWKKYIIILTLLLTQQSNAQTTIRFQPNITPNVHYLGDVLLITHDKNNLAKLPLDSTPITGQQITKKQIMSWIKNKKGHFSYQWRGKKNAVVKQRIKTSGIDLLSKAQTELKNQLQAQDYSRIELISKTKLKGSAVPLSAFKAKISGQYPSAKRVCVRLNYNKRSIPIWFTVKAYKKVLVAKHKIKHHTALHADDFIIKERNIAGLKALPYSQLPSAMWLQKTINADQILTAKQLIATPAVTKGQKIQIKVVNRGISLTTEAIAQHDGYIGQTVRMKNVQTNKFFRAVVTSSNQAEISS</sequence>
<dbReference type="Gene3D" id="2.30.30.760">
    <property type="match status" value="1"/>
</dbReference>
<dbReference type="OrthoDB" id="5634051at2"/>
<dbReference type="GO" id="GO:0044780">
    <property type="term" value="P:bacterial-type flagellum assembly"/>
    <property type="evidence" value="ECO:0007669"/>
    <property type="project" value="InterPro"/>
</dbReference>
<proteinExistence type="predicted"/>
<dbReference type="PANTHER" id="PTHR36307:SF1">
    <property type="entry name" value="FLAGELLA BASAL BODY P-RING FORMATION PROTEIN FLGA"/>
    <property type="match status" value="1"/>
</dbReference>
<dbReference type="STRING" id="1212491.LFA_2053"/>
<evidence type="ECO:0000259" key="1">
    <source>
        <dbReference type="Pfam" id="PF13144"/>
    </source>
</evidence>
<dbReference type="Proteomes" id="UP000032430">
    <property type="component" value="Chromosome I"/>
</dbReference>
<evidence type="ECO:0000313" key="3">
    <source>
        <dbReference type="Proteomes" id="UP000032430"/>
    </source>
</evidence>
<dbReference type="CDD" id="cd11614">
    <property type="entry name" value="SAF_CpaB_FlgA_like"/>
    <property type="match status" value="1"/>
</dbReference>
<dbReference type="NCBIfam" id="TIGR03170">
    <property type="entry name" value="flgA_cterm"/>
    <property type="match status" value="1"/>
</dbReference>
<protein>
    <recommendedName>
        <fullName evidence="1">Flagella basal body P-ring formation protein FlgA SAF domain-containing protein</fullName>
    </recommendedName>
</protein>
<evidence type="ECO:0000313" key="2">
    <source>
        <dbReference type="EMBL" id="CEG57438.1"/>
    </source>
</evidence>
<dbReference type="Pfam" id="PF13144">
    <property type="entry name" value="ChapFlgA"/>
    <property type="match status" value="1"/>
</dbReference>
<dbReference type="InterPro" id="IPR017585">
    <property type="entry name" value="SAF_FlgA"/>
</dbReference>
<dbReference type="EMBL" id="LN614827">
    <property type="protein sequence ID" value="CEG57438.1"/>
    <property type="molecule type" value="Genomic_DNA"/>
</dbReference>